<dbReference type="InterPro" id="IPR029063">
    <property type="entry name" value="SAM-dependent_MTases_sf"/>
</dbReference>
<evidence type="ECO:0008006" key="3">
    <source>
        <dbReference type="Google" id="ProtNLM"/>
    </source>
</evidence>
<evidence type="ECO:0000313" key="1">
    <source>
        <dbReference type="EMBL" id="KAJ4004316.1"/>
    </source>
</evidence>
<dbReference type="AlphaFoldDB" id="A0A9W8U5E9"/>
<dbReference type="EMBL" id="JAPDHF010000024">
    <property type="protein sequence ID" value="KAJ4004316.1"/>
    <property type="molecule type" value="Genomic_DNA"/>
</dbReference>
<protein>
    <recommendedName>
        <fullName evidence="3">Methyltransferase</fullName>
    </recommendedName>
</protein>
<reference evidence="1" key="1">
    <citation type="submission" date="2022-10" db="EMBL/GenBank/DDBJ databases">
        <title>Fusarium specimens isolated from Avocado Roots.</title>
        <authorList>
            <person name="Stajich J."/>
            <person name="Roper C."/>
            <person name="Heimlech-Rivalta G."/>
        </authorList>
    </citation>
    <scope>NUCLEOTIDE SEQUENCE</scope>
    <source>
        <strain evidence="1">CF00143</strain>
    </source>
</reference>
<name>A0A9W8U5E9_9HYPO</name>
<evidence type="ECO:0000313" key="2">
    <source>
        <dbReference type="Proteomes" id="UP001152130"/>
    </source>
</evidence>
<organism evidence="1 2">
    <name type="scientific">Fusarium irregulare</name>
    <dbReference type="NCBI Taxonomy" id="2494466"/>
    <lineage>
        <taxon>Eukaryota</taxon>
        <taxon>Fungi</taxon>
        <taxon>Dikarya</taxon>
        <taxon>Ascomycota</taxon>
        <taxon>Pezizomycotina</taxon>
        <taxon>Sordariomycetes</taxon>
        <taxon>Hypocreomycetidae</taxon>
        <taxon>Hypocreales</taxon>
        <taxon>Nectriaceae</taxon>
        <taxon>Fusarium</taxon>
        <taxon>Fusarium incarnatum-equiseti species complex</taxon>
    </lineage>
</organism>
<sequence length="201" mass="22470">MFVEDCEDPYWANGDNFDLVHFRGMAGFLLDLNAMVANAHEHMRDGGWIEFQDFDYTICCDDGTMKKDDPLRVFFDTCARGMRKYGCTNYGKSNVRKALISAGFTKVQVENKKVPISRWAKDEGLKDIGTLMAANLVDLIEAMAVKPLIALGIPADERKEMVAQACQSLKNGKAHRYINCRFVFAKKMGGEACEADSDAES</sequence>
<dbReference type="Proteomes" id="UP001152130">
    <property type="component" value="Unassembled WGS sequence"/>
</dbReference>
<accession>A0A9W8U5E9</accession>
<gene>
    <name evidence="1" type="ORF">NW766_011620</name>
</gene>
<keyword evidence="2" id="KW-1185">Reference proteome</keyword>
<comment type="caution">
    <text evidence="1">The sequence shown here is derived from an EMBL/GenBank/DDBJ whole genome shotgun (WGS) entry which is preliminary data.</text>
</comment>
<dbReference type="SUPFAM" id="SSF53335">
    <property type="entry name" value="S-adenosyl-L-methionine-dependent methyltransferases"/>
    <property type="match status" value="1"/>
</dbReference>
<dbReference type="Gene3D" id="3.40.50.150">
    <property type="entry name" value="Vaccinia Virus protein VP39"/>
    <property type="match status" value="1"/>
</dbReference>
<proteinExistence type="predicted"/>